<dbReference type="EMBL" id="JAACJP010000037">
    <property type="protein sequence ID" value="KAF5374110.1"/>
    <property type="molecule type" value="Genomic_DNA"/>
</dbReference>
<comment type="caution">
    <text evidence="2">The sequence shown here is derived from an EMBL/GenBank/DDBJ whole genome shotgun (WGS) entry which is preliminary data.</text>
</comment>
<name>A0A8H5H011_9AGAR</name>
<proteinExistence type="predicted"/>
<sequence length="256" mass="28043">MIISDEKVQSLLEIPHTELQPPSEGPSSHESELHNSQTTISFKKQSKLRRMLSSPTSEASKLRAYCDQQMSAVCEEPDEELKSKTKVVLNQLLGSAEELEACAMKISKINLLKRNSLMKEIGDCAADLCKCEKNYRTLSAEKKEEREQRALEAANQGNFRDLPPAYPLVGHLIRYESRECQTDPITLHGSGADQRPFLCSRCASSRTAVEPGSGSAEQHTRLTHENVQAHASVNESVISFSAASCFAGATCGSSSA</sequence>
<evidence type="ECO:0000256" key="1">
    <source>
        <dbReference type="SAM" id="MobiDB-lite"/>
    </source>
</evidence>
<accession>A0A8H5H011</accession>
<evidence type="ECO:0000313" key="3">
    <source>
        <dbReference type="Proteomes" id="UP000565441"/>
    </source>
</evidence>
<reference evidence="2 3" key="1">
    <citation type="journal article" date="2020" name="ISME J.">
        <title>Uncovering the hidden diversity of litter-decomposition mechanisms in mushroom-forming fungi.</title>
        <authorList>
            <person name="Floudas D."/>
            <person name="Bentzer J."/>
            <person name="Ahren D."/>
            <person name="Johansson T."/>
            <person name="Persson P."/>
            <person name="Tunlid A."/>
        </authorList>
    </citation>
    <scope>NUCLEOTIDE SEQUENCE [LARGE SCALE GENOMIC DNA]</scope>
    <source>
        <strain evidence="2 3">CBS 661.87</strain>
    </source>
</reference>
<protein>
    <submittedName>
        <fullName evidence="2">Uncharacterized protein</fullName>
    </submittedName>
</protein>
<dbReference type="AlphaFoldDB" id="A0A8H5H011"/>
<feature type="region of interest" description="Disordered" evidence="1">
    <location>
        <begin position="1"/>
        <end position="56"/>
    </location>
</feature>
<gene>
    <name evidence="2" type="ORF">D9615_008905</name>
</gene>
<feature type="compositionally biased region" description="Polar residues" evidence="1">
    <location>
        <begin position="34"/>
        <end position="43"/>
    </location>
</feature>
<keyword evidence="3" id="KW-1185">Reference proteome</keyword>
<organism evidence="2 3">
    <name type="scientific">Tricholomella constricta</name>
    <dbReference type="NCBI Taxonomy" id="117010"/>
    <lineage>
        <taxon>Eukaryota</taxon>
        <taxon>Fungi</taxon>
        <taxon>Dikarya</taxon>
        <taxon>Basidiomycota</taxon>
        <taxon>Agaricomycotina</taxon>
        <taxon>Agaricomycetes</taxon>
        <taxon>Agaricomycetidae</taxon>
        <taxon>Agaricales</taxon>
        <taxon>Tricholomatineae</taxon>
        <taxon>Lyophyllaceae</taxon>
        <taxon>Tricholomella</taxon>
    </lineage>
</organism>
<evidence type="ECO:0000313" key="2">
    <source>
        <dbReference type="EMBL" id="KAF5374110.1"/>
    </source>
</evidence>
<dbReference type="Proteomes" id="UP000565441">
    <property type="component" value="Unassembled WGS sequence"/>
</dbReference>